<evidence type="ECO:0000313" key="2">
    <source>
        <dbReference type="Proteomes" id="UP001596023"/>
    </source>
</evidence>
<evidence type="ECO:0000313" key="1">
    <source>
        <dbReference type="EMBL" id="MFC4673443.1"/>
    </source>
</evidence>
<protein>
    <submittedName>
        <fullName evidence="1">Fimbrillin family protein</fullName>
    </submittedName>
</protein>
<dbReference type="Pfam" id="PF13149">
    <property type="entry name" value="Mfa_like_1"/>
    <property type="match status" value="1"/>
</dbReference>
<dbReference type="Proteomes" id="UP001596023">
    <property type="component" value="Unassembled WGS sequence"/>
</dbReference>
<keyword evidence="2" id="KW-1185">Reference proteome</keyword>
<accession>A0ABV9KTS0</accession>
<gene>
    <name evidence="1" type="ORF">ACFO6W_07050</name>
</gene>
<organism evidence="1 2">
    <name type="scientific">Dysgonomonas termitidis</name>
    <dbReference type="NCBI Taxonomy" id="1516126"/>
    <lineage>
        <taxon>Bacteria</taxon>
        <taxon>Pseudomonadati</taxon>
        <taxon>Bacteroidota</taxon>
        <taxon>Bacteroidia</taxon>
        <taxon>Bacteroidales</taxon>
        <taxon>Dysgonomonadaceae</taxon>
        <taxon>Dysgonomonas</taxon>
    </lineage>
</organism>
<dbReference type="RefSeq" id="WP_379994722.1">
    <property type="nucleotide sequence ID" value="NZ_JBHSGN010000056.1"/>
</dbReference>
<dbReference type="InterPro" id="IPR025049">
    <property type="entry name" value="Mfa-like_1"/>
</dbReference>
<proteinExistence type="predicted"/>
<reference evidence="2" key="1">
    <citation type="journal article" date="2019" name="Int. J. Syst. Evol. Microbiol.">
        <title>The Global Catalogue of Microorganisms (GCM) 10K type strain sequencing project: providing services to taxonomists for standard genome sequencing and annotation.</title>
        <authorList>
            <consortium name="The Broad Institute Genomics Platform"/>
            <consortium name="The Broad Institute Genome Sequencing Center for Infectious Disease"/>
            <person name="Wu L."/>
            <person name="Ma J."/>
        </authorList>
    </citation>
    <scope>NUCLEOTIDE SEQUENCE [LARGE SCALE GENOMIC DNA]</scope>
    <source>
        <strain evidence="2">CCUG 66188</strain>
    </source>
</reference>
<dbReference type="EMBL" id="JBHSGN010000056">
    <property type="protein sequence ID" value="MFC4673443.1"/>
    <property type="molecule type" value="Genomic_DNA"/>
</dbReference>
<feature type="non-terminal residue" evidence="1">
    <location>
        <position position="1"/>
    </location>
</feature>
<name>A0ABV9KTS0_9BACT</name>
<sequence length="468" mass="50930">PEITYTVPILPEKQEDLLVAVTDELSAGTVPVNFKHALSRVLFRARSKKADVPVKIEKVTLMNLYTTGTWKLEPDALLSKSGVTPNADDDYSSGVPTDLSPFTYATYNTSYATAQMPENENAAYLTYTSGSNEHFWQVDPTKQADYTVDLSASNTVGKDYTSITGETQGLMVMPQATAFTGTIASPNSTDFYVQVEYSVGGSKAPAKNIRVYDWWKKAWGSFTFEPGKQYTFDMEVDPEGMITLSVGQVAAFTYPPIDVPKKFAVGDIVPLGVDGAMALVTQVDASDDSHGWALGATPLLAYSTSTPDATSFPASGPAYSADWANAAIDLTDYPMYKWFVEVNHGVRDPNAWVSARWASLDETMTALLSTPNDINLKFWLPICGETPVSGSSQLHPITVARSAEAYATFLEYWGGGGMALAMNVTTGAVSNMNWNLGLYAYVGSTSTDWSGLGISTSPLFRWFYILRF</sequence>
<comment type="caution">
    <text evidence="1">The sequence shown here is derived from an EMBL/GenBank/DDBJ whole genome shotgun (WGS) entry which is preliminary data.</text>
</comment>